<dbReference type="EMBL" id="LMTZ01000097">
    <property type="protein sequence ID" value="KST66381.1"/>
    <property type="molecule type" value="Genomic_DNA"/>
</dbReference>
<sequence>MSRVIVLSLGTGNLQDGFPVVTLQLGESNNAYRMKFTGSLPPAPEIAQIYRNWQSLYSAFYQPLTLYRNTEDIDEADDTWEIEEGYITNVSEVDIVSLCNQISQSINAWFDSIEFRNIDQQLRTHLEPSEEIRFIIETNDILLRRIPWHLWKFFDDYPKSEVAISAYDYQKQKKILEYSHKEDVKILAIFGSSEGIDISQDRLFLEQLSARVEYGTIASDCTNEVAASRCTIEFLVEPKLSQLDEKLWQKGWDIIFFAGHSGTQEQGFIHINSKDIITIDKLKNAFKQAIGRGLKLAIFNSCDGLGLAKTLIELHIPQVIVMREPVPDKVAQEFLKYFLASFSQGQSLYTAVRYARERLQVLEKDYLCATWLPVICQNPAEAPIIWSKNGIHTEGGQDKILPFSSKILAVNSDYTNKSDILIPKTKRKPSRNRREKPPSIKFNQKRLIKKFWSFGQGKSPLKTLLVVSIFLATLLMSIRYLGFIQPWELNAYDHLMQLRPYEQPDRRLLIVTVGESDIKYQIEQGMDMRWSLSDQALSKVLEKLEQYDPISIGLNIYREFPADPNYPNLVNRLNKNKNLIAICKVSAPADGEPDGVPPPPEVPKERHSFSDFVIDMDGVLRRQLLFMNPPLNSPCITEYAFSYLMAREYLKSQGYPQPKFNVQGNLQIDKLIFKRLEPHSSGYQGVDAAGNQILVNYRSLPSFKDIATQVSLKDILSDKINPNSIEGLKNRIVLIGVTAPSITQFWQTPYVSRGVYKELEIPHVIVQAHMISQILSAVEDKRSLIWWWSGWFEALWIWCWSLLGGVIALTIWQPITLVFATATALLLLFSTCFGILIYAGWVPLVPPALGLICCAFLLKVLLSDGFIPIQKSINT</sequence>
<accession>A0A0V7ZPA3</accession>
<keyword evidence="1" id="KW-0472">Membrane</keyword>
<gene>
    <name evidence="3" type="ORF">BC008_25765</name>
    <name evidence="4" type="ORF">BC008_26290</name>
</gene>
<feature type="transmembrane region" description="Helical" evidence="1">
    <location>
        <begin position="785"/>
        <end position="809"/>
    </location>
</feature>
<dbReference type="Pfam" id="PF12770">
    <property type="entry name" value="CHAT"/>
    <property type="match status" value="1"/>
</dbReference>
<reference evidence="3 5" key="1">
    <citation type="journal article" date="2015" name="Genome Announc.">
        <title>Draft Genome of the Euendolithic (true boring) Cyanobacterium Mastigocoleus testarum strain BC008.</title>
        <authorList>
            <person name="Guida B.S."/>
            <person name="Garcia-Pichel F."/>
        </authorList>
    </citation>
    <scope>NUCLEOTIDE SEQUENCE [LARGE SCALE GENOMIC DNA]</scope>
    <source>
        <strain evidence="3 5">BC008</strain>
    </source>
</reference>
<name>A0A0V7ZPA3_9CYAN</name>
<dbReference type="Pfam" id="PF05226">
    <property type="entry name" value="CHASE2"/>
    <property type="match status" value="1"/>
</dbReference>
<keyword evidence="5" id="KW-1185">Reference proteome</keyword>
<organism evidence="3 5">
    <name type="scientific">Mastigocoleus testarum BC008</name>
    <dbReference type="NCBI Taxonomy" id="371196"/>
    <lineage>
        <taxon>Bacteria</taxon>
        <taxon>Bacillati</taxon>
        <taxon>Cyanobacteriota</taxon>
        <taxon>Cyanophyceae</taxon>
        <taxon>Nostocales</taxon>
        <taxon>Hapalosiphonaceae</taxon>
        <taxon>Mastigocoleus</taxon>
    </lineage>
</organism>
<dbReference type="AlphaFoldDB" id="A0A0V7ZPA3"/>
<dbReference type="Proteomes" id="UP000053372">
    <property type="component" value="Unassembled WGS sequence"/>
</dbReference>
<evidence type="ECO:0000256" key="1">
    <source>
        <dbReference type="SAM" id="Phobius"/>
    </source>
</evidence>
<evidence type="ECO:0000259" key="2">
    <source>
        <dbReference type="SMART" id="SM01080"/>
    </source>
</evidence>
<evidence type="ECO:0000313" key="3">
    <source>
        <dbReference type="EMBL" id="KST66381.1"/>
    </source>
</evidence>
<feature type="transmembrane region" description="Helical" evidence="1">
    <location>
        <begin position="844"/>
        <end position="862"/>
    </location>
</feature>
<proteinExistence type="predicted"/>
<feature type="domain" description="CHASE2" evidence="2">
    <location>
        <begin position="484"/>
        <end position="807"/>
    </location>
</feature>
<evidence type="ECO:0000313" key="4">
    <source>
        <dbReference type="EMBL" id="KST66702.1"/>
    </source>
</evidence>
<dbReference type="SMART" id="SM01080">
    <property type="entry name" value="CHASE2"/>
    <property type="match status" value="1"/>
</dbReference>
<keyword evidence="1 3" id="KW-0812">Transmembrane</keyword>
<dbReference type="EMBL" id="LMTZ01000095">
    <property type="protein sequence ID" value="KST66702.1"/>
    <property type="molecule type" value="Genomic_DNA"/>
</dbReference>
<dbReference type="RefSeq" id="WP_058183791.1">
    <property type="nucleotide sequence ID" value="NZ_LMTZ01000095.1"/>
</dbReference>
<protein>
    <submittedName>
        <fullName evidence="3">Transmembrane sensor domain-containing protein</fullName>
    </submittedName>
</protein>
<evidence type="ECO:0000313" key="5">
    <source>
        <dbReference type="Proteomes" id="UP000053372"/>
    </source>
</evidence>
<feature type="transmembrane region" description="Helical" evidence="1">
    <location>
        <begin position="816"/>
        <end position="838"/>
    </location>
</feature>
<keyword evidence="1" id="KW-1133">Transmembrane helix</keyword>
<comment type="caution">
    <text evidence="3">The sequence shown here is derived from an EMBL/GenBank/DDBJ whole genome shotgun (WGS) entry which is preliminary data.</text>
</comment>
<dbReference type="InterPro" id="IPR007890">
    <property type="entry name" value="CHASE2"/>
</dbReference>
<dbReference type="OrthoDB" id="444941at2"/>
<dbReference type="InterPro" id="IPR024983">
    <property type="entry name" value="CHAT_dom"/>
</dbReference>